<gene>
    <name evidence="6" type="ORF">S12H4_49034</name>
</gene>
<protein>
    <recommendedName>
        <fullName evidence="5">Aconitase/3-isopropylmalate dehydratase large subunit alpha/beta/alpha domain-containing protein</fullName>
    </recommendedName>
</protein>
<dbReference type="Gene3D" id="3.30.499.10">
    <property type="entry name" value="Aconitase, domain 3"/>
    <property type="match status" value="2"/>
</dbReference>
<evidence type="ECO:0000256" key="4">
    <source>
        <dbReference type="ARBA" id="ARBA00023239"/>
    </source>
</evidence>
<dbReference type="InterPro" id="IPR050067">
    <property type="entry name" value="IPM_dehydratase_rel_enz"/>
</dbReference>
<comment type="caution">
    <text evidence="6">The sequence shown here is derived from an EMBL/GenBank/DDBJ whole genome shotgun (WGS) entry which is preliminary data.</text>
</comment>
<dbReference type="Pfam" id="PF00330">
    <property type="entry name" value="Aconitase"/>
    <property type="match status" value="1"/>
</dbReference>
<dbReference type="GO" id="GO:0046872">
    <property type="term" value="F:metal ion binding"/>
    <property type="evidence" value="ECO:0007669"/>
    <property type="project" value="UniProtKB-KW"/>
</dbReference>
<dbReference type="InterPro" id="IPR015931">
    <property type="entry name" value="Acnase/IPM_dHydase_lsu_aba_1/3"/>
</dbReference>
<keyword evidence="2" id="KW-0408">Iron</keyword>
<dbReference type="InterPro" id="IPR001030">
    <property type="entry name" value="Acoase/IPM_deHydtase_lsu_aba"/>
</dbReference>
<dbReference type="InterPro" id="IPR036008">
    <property type="entry name" value="Aconitase_4Fe-4S_dom"/>
</dbReference>
<dbReference type="EMBL" id="BARW01030707">
    <property type="protein sequence ID" value="GAJ08872.1"/>
    <property type="molecule type" value="Genomic_DNA"/>
</dbReference>
<evidence type="ECO:0000313" key="6">
    <source>
        <dbReference type="EMBL" id="GAJ08872.1"/>
    </source>
</evidence>
<feature type="non-terminal residue" evidence="6">
    <location>
        <position position="247"/>
    </location>
</feature>
<dbReference type="GO" id="GO:0016829">
    <property type="term" value="F:lyase activity"/>
    <property type="evidence" value="ECO:0007669"/>
    <property type="project" value="UniProtKB-KW"/>
</dbReference>
<dbReference type="PANTHER" id="PTHR43822">
    <property type="entry name" value="HOMOACONITASE, MITOCHONDRIAL-RELATED"/>
    <property type="match status" value="1"/>
</dbReference>
<reference evidence="6" key="1">
    <citation type="journal article" date="2014" name="Front. Microbiol.">
        <title>High frequency of phylogenetically diverse reductive dehalogenase-homologous genes in deep subseafloor sedimentary metagenomes.</title>
        <authorList>
            <person name="Kawai M."/>
            <person name="Futagami T."/>
            <person name="Toyoda A."/>
            <person name="Takaki Y."/>
            <person name="Nishi S."/>
            <person name="Hori S."/>
            <person name="Arai W."/>
            <person name="Tsubouchi T."/>
            <person name="Morono Y."/>
            <person name="Uchiyama I."/>
            <person name="Ito T."/>
            <person name="Fujiyama A."/>
            <person name="Inagaki F."/>
            <person name="Takami H."/>
        </authorList>
    </citation>
    <scope>NUCLEOTIDE SEQUENCE</scope>
    <source>
        <strain evidence="6">Expedition CK06-06</strain>
    </source>
</reference>
<evidence type="ECO:0000256" key="1">
    <source>
        <dbReference type="ARBA" id="ARBA00022723"/>
    </source>
</evidence>
<accession>X1UZ59</accession>
<name>X1UZ59_9ZZZZ</name>
<keyword evidence="4" id="KW-0456">Lyase</keyword>
<proteinExistence type="predicted"/>
<dbReference type="InterPro" id="IPR018136">
    <property type="entry name" value="Aconitase_4Fe-4S_BS"/>
</dbReference>
<dbReference type="SUPFAM" id="SSF53732">
    <property type="entry name" value="Aconitase iron-sulfur domain"/>
    <property type="match status" value="1"/>
</dbReference>
<organism evidence="6">
    <name type="scientific">marine sediment metagenome</name>
    <dbReference type="NCBI Taxonomy" id="412755"/>
    <lineage>
        <taxon>unclassified sequences</taxon>
        <taxon>metagenomes</taxon>
        <taxon>ecological metagenomes</taxon>
    </lineage>
</organism>
<keyword evidence="1" id="KW-0479">Metal-binding</keyword>
<dbReference type="AlphaFoldDB" id="X1UZ59"/>
<feature type="non-terminal residue" evidence="6">
    <location>
        <position position="1"/>
    </location>
</feature>
<dbReference type="PRINTS" id="PR00415">
    <property type="entry name" value="ACONITASE"/>
</dbReference>
<evidence type="ECO:0000256" key="3">
    <source>
        <dbReference type="ARBA" id="ARBA00023014"/>
    </source>
</evidence>
<evidence type="ECO:0000256" key="2">
    <source>
        <dbReference type="ARBA" id="ARBA00023004"/>
    </source>
</evidence>
<evidence type="ECO:0000259" key="5">
    <source>
        <dbReference type="Pfam" id="PF00330"/>
    </source>
</evidence>
<sequence>HHIPSPREKTANIQKLMHAFSQKHGIKLYDGEGICHQLIPEQGHVRPGDLIIGSDSHTCTYGALNAFSTGLGPTDTGIVLATGTTWLKVPQTIKINLTGKLPLGVYSKDLILYIIKDMGIDGAAYQAIEFTGTAIDDLSIEGRFTTCNMAVEMEAKCGLMKADSKAIRWIKEHRSGSDYFSSVEPDKDANYSAVKSYDISKLEPQVAKPHSVNNVTSITNVAGTKVDQAIIGTCTNGRIEDLRIAAR</sequence>
<dbReference type="PROSITE" id="PS00450">
    <property type="entry name" value="ACONITASE_1"/>
    <property type="match status" value="1"/>
</dbReference>
<dbReference type="GO" id="GO:0019752">
    <property type="term" value="P:carboxylic acid metabolic process"/>
    <property type="evidence" value="ECO:0007669"/>
    <property type="project" value="UniProtKB-ARBA"/>
</dbReference>
<feature type="domain" description="Aconitase/3-isopropylmalate dehydratase large subunit alpha/beta/alpha" evidence="5">
    <location>
        <begin position="10"/>
        <end position="220"/>
    </location>
</feature>
<keyword evidence="3" id="KW-0411">Iron-sulfur</keyword>
<dbReference type="PANTHER" id="PTHR43822:SF2">
    <property type="entry name" value="HOMOACONITASE, MITOCHONDRIAL"/>
    <property type="match status" value="1"/>
</dbReference>
<dbReference type="GO" id="GO:0051536">
    <property type="term" value="F:iron-sulfur cluster binding"/>
    <property type="evidence" value="ECO:0007669"/>
    <property type="project" value="UniProtKB-KW"/>
</dbReference>